<dbReference type="EMBL" id="JH795872">
    <property type="protein sequence ID" value="EJT98834.1"/>
    <property type="molecule type" value="Genomic_DNA"/>
</dbReference>
<evidence type="ECO:0000313" key="2">
    <source>
        <dbReference type="EMBL" id="EJT98834.1"/>
    </source>
</evidence>
<keyword evidence="3" id="KW-1185">Reference proteome</keyword>
<evidence type="ECO:0000256" key="1">
    <source>
        <dbReference type="SAM" id="Coils"/>
    </source>
</evidence>
<dbReference type="HOGENOM" id="CLU_1618959_0_0_1"/>
<sequence>MLIVLEHPVEAFDPPGPVDEEATTQAEANKAFEYVRKIVRAKDHPKEFSTVQMTEQQYQSAQRYYVRVKEARTVQSSAHSVPFHSTSAVKLTLRTTDKKLKEGLKELKKELEEFEETMVQYCDRLDEVVKQHRQGYQEMTNDLVKLCEFINNNAVFKRPSQRSD</sequence>
<name>M5FTR8_DACPD</name>
<dbReference type="RefSeq" id="XP_040625732.1">
    <property type="nucleotide sequence ID" value="XM_040776979.1"/>
</dbReference>
<dbReference type="Proteomes" id="UP000030653">
    <property type="component" value="Unassembled WGS sequence"/>
</dbReference>
<proteinExistence type="predicted"/>
<evidence type="ECO:0000313" key="3">
    <source>
        <dbReference type="Proteomes" id="UP000030653"/>
    </source>
</evidence>
<accession>M5FTR8</accession>
<feature type="coiled-coil region" evidence="1">
    <location>
        <begin position="97"/>
        <end position="131"/>
    </location>
</feature>
<protein>
    <submittedName>
        <fullName evidence="2">Uncharacterized protein</fullName>
    </submittedName>
</protein>
<gene>
    <name evidence="2" type="ORF">DACRYDRAFT_90868</name>
</gene>
<reference evidence="2 3" key="1">
    <citation type="journal article" date="2012" name="Science">
        <title>The Paleozoic origin of enzymatic lignin decomposition reconstructed from 31 fungal genomes.</title>
        <authorList>
            <person name="Floudas D."/>
            <person name="Binder M."/>
            <person name="Riley R."/>
            <person name="Barry K."/>
            <person name="Blanchette R.A."/>
            <person name="Henrissat B."/>
            <person name="Martinez A.T."/>
            <person name="Otillar R."/>
            <person name="Spatafora J.W."/>
            <person name="Yadav J.S."/>
            <person name="Aerts A."/>
            <person name="Benoit I."/>
            <person name="Boyd A."/>
            <person name="Carlson A."/>
            <person name="Copeland A."/>
            <person name="Coutinho P.M."/>
            <person name="de Vries R.P."/>
            <person name="Ferreira P."/>
            <person name="Findley K."/>
            <person name="Foster B."/>
            <person name="Gaskell J."/>
            <person name="Glotzer D."/>
            <person name="Gorecki P."/>
            <person name="Heitman J."/>
            <person name="Hesse C."/>
            <person name="Hori C."/>
            <person name="Igarashi K."/>
            <person name="Jurgens J.A."/>
            <person name="Kallen N."/>
            <person name="Kersten P."/>
            <person name="Kohler A."/>
            <person name="Kuees U."/>
            <person name="Kumar T.K.A."/>
            <person name="Kuo A."/>
            <person name="LaButti K."/>
            <person name="Larrondo L.F."/>
            <person name="Lindquist E."/>
            <person name="Ling A."/>
            <person name="Lombard V."/>
            <person name="Lucas S."/>
            <person name="Lundell T."/>
            <person name="Martin R."/>
            <person name="McLaughlin D.J."/>
            <person name="Morgenstern I."/>
            <person name="Morin E."/>
            <person name="Murat C."/>
            <person name="Nagy L.G."/>
            <person name="Nolan M."/>
            <person name="Ohm R.A."/>
            <person name="Patyshakuliyeva A."/>
            <person name="Rokas A."/>
            <person name="Ruiz-Duenas F.J."/>
            <person name="Sabat G."/>
            <person name="Salamov A."/>
            <person name="Samejima M."/>
            <person name="Schmutz J."/>
            <person name="Slot J.C."/>
            <person name="St John F."/>
            <person name="Stenlid J."/>
            <person name="Sun H."/>
            <person name="Sun S."/>
            <person name="Syed K."/>
            <person name="Tsang A."/>
            <person name="Wiebenga A."/>
            <person name="Young D."/>
            <person name="Pisabarro A."/>
            <person name="Eastwood D.C."/>
            <person name="Martin F."/>
            <person name="Cullen D."/>
            <person name="Grigoriev I.V."/>
            <person name="Hibbett D.S."/>
        </authorList>
    </citation>
    <scope>NUCLEOTIDE SEQUENCE [LARGE SCALE GENOMIC DNA]</scope>
    <source>
        <strain evidence="2 3">DJM-731 SS1</strain>
    </source>
</reference>
<dbReference type="AlphaFoldDB" id="M5FTR8"/>
<organism evidence="2 3">
    <name type="scientific">Dacryopinax primogenitus (strain DJM 731)</name>
    <name type="common">Brown rot fungus</name>
    <dbReference type="NCBI Taxonomy" id="1858805"/>
    <lineage>
        <taxon>Eukaryota</taxon>
        <taxon>Fungi</taxon>
        <taxon>Dikarya</taxon>
        <taxon>Basidiomycota</taxon>
        <taxon>Agaricomycotina</taxon>
        <taxon>Dacrymycetes</taxon>
        <taxon>Dacrymycetales</taxon>
        <taxon>Dacrymycetaceae</taxon>
        <taxon>Dacryopinax</taxon>
    </lineage>
</organism>
<keyword evidence="1" id="KW-0175">Coiled coil</keyword>
<dbReference type="GeneID" id="63692041"/>